<evidence type="ECO:0000256" key="6">
    <source>
        <dbReference type="ARBA" id="ARBA00022989"/>
    </source>
</evidence>
<dbReference type="GO" id="GO:0006488">
    <property type="term" value="P:dolichol-linked oligosaccharide biosynthetic process"/>
    <property type="evidence" value="ECO:0007669"/>
    <property type="project" value="InterPro"/>
</dbReference>
<proteinExistence type="inferred from homology"/>
<feature type="transmembrane region" description="Helical" evidence="8">
    <location>
        <begin position="137"/>
        <end position="162"/>
    </location>
</feature>
<evidence type="ECO:0000256" key="4">
    <source>
        <dbReference type="ARBA" id="ARBA00022692"/>
    </source>
</evidence>
<keyword evidence="4 8" id="KW-0812">Transmembrane</keyword>
<dbReference type="SUPFAM" id="SSF53756">
    <property type="entry name" value="UDP-Glycosyltransferase/glycogen phosphorylase"/>
    <property type="match status" value="1"/>
</dbReference>
<dbReference type="GO" id="GO:0004577">
    <property type="term" value="F:N-acetylglucosaminyldiphosphodolichol N-acetylglucosaminyltransferase activity"/>
    <property type="evidence" value="ECO:0007669"/>
    <property type="project" value="TreeGrafter"/>
</dbReference>
<dbReference type="Pfam" id="PF08660">
    <property type="entry name" value="Alg14"/>
    <property type="match status" value="1"/>
</dbReference>
<dbReference type="EMBL" id="LR824013">
    <property type="protein sequence ID" value="CAD0199394.1"/>
    <property type="molecule type" value="Genomic_DNA"/>
</dbReference>
<feature type="transmembrane region" description="Helical" evidence="8">
    <location>
        <begin position="111"/>
        <end position="131"/>
    </location>
</feature>
<organism evidence="9 10">
    <name type="scientific">Chrysodeixis includens</name>
    <name type="common">Soybean looper</name>
    <name type="synonym">Pseudoplusia includens</name>
    <dbReference type="NCBI Taxonomy" id="689277"/>
    <lineage>
        <taxon>Eukaryota</taxon>
        <taxon>Metazoa</taxon>
        <taxon>Ecdysozoa</taxon>
        <taxon>Arthropoda</taxon>
        <taxon>Hexapoda</taxon>
        <taxon>Insecta</taxon>
        <taxon>Pterygota</taxon>
        <taxon>Neoptera</taxon>
        <taxon>Endopterygota</taxon>
        <taxon>Lepidoptera</taxon>
        <taxon>Glossata</taxon>
        <taxon>Ditrysia</taxon>
        <taxon>Noctuoidea</taxon>
        <taxon>Noctuidae</taxon>
        <taxon>Plusiinae</taxon>
        <taxon>Chrysodeixis</taxon>
    </lineage>
</organism>
<accession>A0A9N8KWG8</accession>
<keyword evidence="6 8" id="KW-1133">Transmembrane helix</keyword>
<keyword evidence="10" id="KW-1185">Reference proteome</keyword>
<dbReference type="AlphaFoldDB" id="A0A9N8KWG8"/>
<sequence>MAGDDFFLSICVLLILTFLIRIIYLMLVIITGNCALIKTKTIRTVFCIGSGGHTTELLRFVNKLNMKKYQPRMYILADNDVNSEVKIRETEKDNNNFYLARIPRSRNVKQSYLSSVVSTLYATLYTIPIIFKLKPDIIFCNGPGTCIPVCVVAFLLRCLFLLDCRIVFIESICRVRTLSLTGKILQYFADIMIVQWPNMTETCFRAKYFGRLT</sequence>
<reference evidence="9" key="1">
    <citation type="submission" date="2021-12" db="EMBL/GenBank/DDBJ databases">
        <authorList>
            <person name="King R."/>
        </authorList>
    </citation>
    <scope>NUCLEOTIDE SEQUENCE</scope>
</reference>
<evidence type="ECO:0000313" key="9">
    <source>
        <dbReference type="EMBL" id="CAD0199394.1"/>
    </source>
</evidence>
<dbReference type="Proteomes" id="UP001154114">
    <property type="component" value="Chromosome 10"/>
</dbReference>
<keyword evidence="5" id="KW-0256">Endoplasmic reticulum</keyword>
<evidence type="ECO:0000256" key="3">
    <source>
        <dbReference type="ARBA" id="ARBA00017467"/>
    </source>
</evidence>
<evidence type="ECO:0000256" key="7">
    <source>
        <dbReference type="ARBA" id="ARBA00023136"/>
    </source>
</evidence>
<evidence type="ECO:0000256" key="1">
    <source>
        <dbReference type="ARBA" id="ARBA00004389"/>
    </source>
</evidence>
<protein>
    <recommendedName>
        <fullName evidence="3">UDP-N-acetylglucosamine transferase subunit ALG14</fullName>
    </recommendedName>
</protein>
<name>A0A9N8KWG8_CHRIL</name>
<dbReference type="OrthoDB" id="17098at2759"/>
<feature type="transmembrane region" description="Helical" evidence="8">
    <location>
        <begin position="6"/>
        <end position="30"/>
    </location>
</feature>
<dbReference type="Gene3D" id="3.40.50.2000">
    <property type="entry name" value="Glycogen Phosphorylase B"/>
    <property type="match status" value="1"/>
</dbReference>
<evidence type="ECO:0000256" key="5">
    <source>
        <dbReference type="ARBA" id="ARBA00022824"/>
    </source>
</evidence>
<dbReference type="PANTHER" id="PTHR12154:SF4">
    <property type="entry name" value="UDP-N-ACETYLGLUCOSAMINE TRANSFERASE SUBUNIT ALG14 HOMOLOG"/>
    <property type="match status" value="1"/>
</dbReference>
<dbReference type="InterPro" id="IPR013969">
    <property type="entry name" value="Oligosacch_biosynth_Alg14"/>
</dbReference>
<dbReference type="PANTHER" id="PTHR12154">
    <property type="entry name" value="GLYCOSYL TRANSFERASE-RELATED"/>
    <property type="match status" value="1"/>
</dbReference>
<evidence type="ECO:0000256" key="2">
    <source>
        <dbReference type="ARBA" id="ARBA00009731"/>
    </source>
</evidence>
<comment type="similarity">
    <text evidence="2">Belongs to the ALG14 family.</text>
</comment>
<evidence type="ECO:0000313" key="10">
    <source>
        <dbReference type="Proteomes" id="UP001154114"/>
    </source>
</evidence>
<gene>
    <name evidence="9" type="ORF">CINC_LOCUS1089</name>
</gene>
<comment type="subcellular location">
    <subcellularLocation>
        <location evidence="1">Endoplasmic reticulum membrane</location>
        <topology evidence="1">Single-pass membrane protein</topology>
    </subcellularLocation>
</comment>
<evidence type="ECO:0000256" key="8">
    <source>
        <dbReference type="SAM" id="Phobius"/>
    </source>
</evidence>
<dbReference type="GO" id="GO:0043541">
    <property type="term" value="C:UDP-N-acetylglucosamine transferase complex"/>
    <property type="evidence" value="ECO:0007669"/>
    <property type="project" value="TreeGrafter"/>
</dbReference>
<keyword evidence="7 8" id="KW-0472">Membrane</keyword>